<dbReference type="HOGENOM" id="CLU_1482006_0_0_1"/>
<keyword evidence="1" id="KW-0812">Transmembrane</keyword>
<dbReference type="EMBL" id="KN847339">
    <property type="protein sequence ID" value="KIW39647.1"/>
    <property type="molecule type" value="Genomic_DNA"/>
</dbReference>
<evidence type="ECO:0000256" key="1">
    <source>
        <dbReference type="SAM" id="Phobius"/>
    </source>
</evidence>
<reference evidence="2 3" key="1">
    <citation type="submission" date="2015-01" db="EMBL/GenBank/DDBJ databases">
        <title>The Genome Sequence of Exophiala oligosperma CBS72588.</title>
        <authorList>
            <consortium name="The Broad Institute Genomics Platform"/>
            <person name="Cuomo C."/>
            <person name="de Hoog S."/>
            <person name="Gorbushina A."/>
            <person name="Stielow B."/>
            <person name="Teixiera M."/>
            <person name="Abouelleil A."/>
            <person name="Chapman S.B."/>
            <person name="Priest M."/>
            <person name="Young S.K."/>
            <person name="Wortman J."/>
            <person name="Nusbaum C."/>
            <person name="Birren B."/>
        </authorList>
    </citation>
    <scope>NUCLEOTIDE SEQUENCE [LARGE SCALE GENOMIC DNA]</scope>
    <source>
        <strain evidence="2 3">CBS 72588</strain>
    </source>
</reference>
<evidence type="ECO:0000313" key="3">
    <source>
        <dbReference type="Proteomes" id="UP000053342"/>
    </source>
</evidence>
<dbReference type="RefSeq" id="XP_016259863.1">
    <property type="nucleotide sequence ID" value="XM_016409555.1"/>
</dbReference>
<dbReference type="Proteomes" id="UP000053342">
    <property type="component" value="Unassembled WGS sequence"/>
</dbReference>
<organism evidence="2 3">
    <name type="scientific">Exophiala oligosperma</name>
    <dbReference type="NCBI Taxonomy" id="215243"/>
    <lineage>
        <taxon>Eukaryota</taxon>
        <taxon>Fungi</taxon>
        <taxon>Dikarya</taxon>
        <taxon>Ascomycota</taxon>
        <taxon>Pezizomycotina</taxon>
        <taxon>Eurotiomycetes</taxon>
        <taxon>Chaetothyriomycetidae</taxon>
        <taxon>Chaetothyriales</taxon>
        <taxon>Herpotrichiellaceae</taxon>
        <taxon>Exophiala</taxon>
    </lineage>
</organism>
<accession>A0A0D2BQ26</accession>
<keyword evidence="1" id="KW-0472">Membrane</keyword>
<sequence length="182" mass="19978">MGKKEFDGLCKGRCVMNNDLAPTLLLLDGQFSKWGVGYGRMDIDHGDGGERQGMPQTFLLLVPQNTLVCVCVCVCMHVYVAMALISVRLMVSRRRREGSSVTSPCSGNNELGWWCRAVMCGQYSLSGVWTATTTAGQSIIAPTLFCTCHRLDDGVDVVEGSLRWSSTELSTQDHAMFGPIFR</sequence>
<proteinExistence type="predicted"/>
<name>A0A0D2BQ26_9EURO</name>
<evidence type="ECO:0000313" key="2">
    <source>
        <dbReference type="EMBL" id="KIW39647.1"/>
    </source>
</evidence>
<keyword evidence="1" id="KW-1133">Transmembrane helix</keyword>
<dbReference type="AlphaFoldDB" id="A0A0D2BQ26"/>
<dbReference type="GeneID" id="27360318"/>
<dbReference type="VEuPathDB" id="FungiDB:PV06_08244"/>
<keyword evidence="3" id="KW-1185">Reference proteome</keyword>
<feature type="transmembrane region" description="Helical" evidence="1">
    <location>
        <begin position="65"/>
        <end position="87"/>
    </location>
</feature>
<protein>
    <submittedName>
        <fullName evidence="2">Uncharacterized protein</fullName>
    </submittedName>
</protein>
<gene>
    <name evidence="2" type="ORF">PV06_08244</name>
</gene>